<feature type="signal peptide" evidence="1">
    <location>
        <begin position="1"/>
        <end position="25"/>
    </location>
</feature>
<dbReference type="Gene3D" id="3.40.190.10">
    <property type="entry name" value="Periplasmic binding protein-like II"/>
    <property type="match status" value="1"/>
</dbReference>
<evidence type="ECO:0000313" key="4">
    <source>
        <dbReference type="Proteomes" id="UP000198426"/>
    </source>
</evidence>
<name>A0A239D759_9RHOB</name>
<accession>A0A239D759</accession>
<dbReference type="GO" id="GO:0043190">
    <property type="term" value="C:ATP-binding cassette (ABC) transporter complex"/>
    <property type="evidence" value="ECO:0007669"/>
    <property type="project" value="InterPro"/>
</dbReference>
<feature type="domain" description="ABC-type glycine betaine transport system substrate-binding" evidence="2">
    <location>
        <begin position="27"/>
        <end position="290"/>
    </location>
</feature>
<dbReference type="SUPFAM" id="SSF53850">
    <property type="entry name" value="Periplasmic binding protein-like II"/>
    <property type="match status" value="1"/>
</dbReference>
<dbReference type="EMBL" id="FZOY01000001">
    <property type="protein sequence ID" value="SNS27704.1"/>
    <property type="molecule type" value="Genomic_DNA"/>
</dbReference>
<organism evidence="3 4">
    <name type="scientific">Tropicimonas sediminicola</name>
    <dbReference type="NCBI Taxonomy" id="1031541"/>
    <lineage>
        <taxon>Bacteria</taxon>
        <taxon>Pseudomonadati</taxon>
        <taxon>Pseudomonadota</taxon>
        <taxon>Alphaproteobacteria</taxon>
        <taxon>Rhodobacterales</taxon>
        <taxon>Roseobacteraceae</taxon>
        <taxon>Tropicimonas</taxon>
    </lineage>
</organism>
<evidence type="ECO:0000256" key="1">
    <source>
        <dbReference type="SAM" id="SignalP"/>
    </source>
</evidence>
<gene>
    <name evidence="3" type="ORF">SAMN05421757_101663</name>
</gene>
<dbReference type="Gene3D" id="3.40.190.120">
    <property type="entry name" value="Osmoprotection protein (prox), domain 2"/>
    <property type="match status" value="1"/>
</dbReference>
<reference evidence="3 4" key="1">
    <citation type="submission" date="2017-06" db="EMBL/GenBank/DDBJ databases">
        <authorList>
            <person name="Kim H.J."/>
            <person name="Triplett B.A."/>
        </authorList>
    </citation>
    <scope>NUCLEOTIDE SEQUENCE [LARGE SCALE GENOMIC DNA]</scope>
    <source>
        <strain evidence="3 4">DSM 29339</strain>
    </source>
</reference>
<dbReference type="InterPro" id="IPR007210">
    <property type="entry name" value="ABC_Gly_betaine_transp_sub-bd"/>
</dbReference>
<protein>
    <submittedName>
        <fullName evidence="3">Osmoprotectant transport system substrate-binding protein</fullName>
    </submittedName>
</protein>
<sequence length="294" mass="31742">MFNSLRKTAGAVLVSAAVMAGAAQADQIRVGGKNFTEQLLMTEITVQYLAAKGYDTKKLEGMGTAVVRSAMENGQVDIYWEYTGTSLITFNKIEESLSPEETYETVRDLDAKVGITWLNPSEANSTYAIAVRASDDKGLTTVSDMAAAYNGGNDLSFGVNAEFPKRPDGLPGLQDAYGFKAGRGNLVPMQTGLIYSALKEEKLDIGLVFALDGRIAAFDFKVLEDDQGFFPNYALTPNIRTEVLEANPELGELLNGLSAIYTDEIVRDLCARVDVDKMTVEDAAAAFLAEQGLV</sequence>
<proteinExistence type="predicted"/>
<feature type="chain" id="PRO_5012263600" evidence="1">
    <location>
        <begin position="26"/>
        <end position="294"/>
    </location>
</feature>
<keyword evidence="1" id="KW-0732">Signal</keyword>
<dbReference type="CDD" id="cd13611">
    <property type="entry name" value="PBP2_YehZ"/>
    <property type="match status" value="1"/>
</dbReference>
<dbReference type="OrthoDB" id="9781705at2"/>
<dbReference type="AlphaFoldDB" id="A0A239D759"/>
<keyword evidence="4" id="KW-1185">Reference proteome</keyword>
<dbReference type="RefSeq" id="WP_089231228.1">
    <property type="nucleotide sequence ID" value="NZ_FZOY01000001.1"/>
</dbReference>
<evidence type="ECO:0000259" key="2">
    <source>
        <dbReference type="Pfam" id="PF04069"/>
    </source>
</evidence>
<dbReference type="Proteomes" id="UP000198426">
    <property type="component" value="Unassembled WGS sequence"/>
</dbReference>
<dbReference type="Pfam" id="PF04069">
    <property type="entry name" value="OpuAC"/>
    <property type="match status" value="1"/>
</dbReference>
<evidence type="ECO:0000313" key="3">
    <source>
        <dbReference type="EMBL" id="SNS27704.1"/>
    </source>
</evidence>
<dbReference type="GO" id="GO:0022857">
    <property type="term" value="F:transmembrane transporter activity"/>
    <property type="evidence" value="ECO:0007669"/>
    <property type="project" value="InterPro"/>
</dbReference>